<keyword evidence="2 3" id="KW-0808">Transferase</keyword>
<dbReference type="CDD" id="cd03789">
    <property type="entry name" value="GT9_LPS_heptosyltransferase"/>
    <property type="match status" value="1"/>
</dbReference>
<sequence>MKFLEKFLNLFLGPAKPIDSLKINENHTFIVISNTGLGDTILSTPAIKSLKKSFPQNKIIAVLKKSHSPLFKNFKYIDKIIEYDGKYKGFFKTLFKLKKYKNKITLIFHSNGPQDIQLAILSGSEYILKHPTNSYLKKYLSYDFTKKTQHNIEDKLDLVRKIGGKNIDKTMEIGDVIDSDFKEFKNYIGFQVGSVDFCRMWPIERFSKLAEILIKNNEKIVILGAENEKYLGDKIIKTINNKNIINMCGKTDLVTLANIVNNLKMLITNDTGTMHLAIALKIPTISLFSASDSNAMGPYQNLEIHRVIQKDGSFIQKLPKKKRDDSAMKLIEVDEVYEKYKELNEYLKGKN</sequence>
<dbReference type="InterPro" id="IPR051199">
    <property type="entry name" value="LPS_LOS_Heptosyltrfase"/>
</dbReference>
<dbReference type="InterPro" id="IPR002201">
    <property type="entry name" value="Glyco_trans_9"/>
</dbReference>
<evidence type="ECO:0000313" key="3">
    <source>
        <dbReference type="EMBL" id="GAX86807.1"/>
    </source>
</evidence>
<organism evidence="3 4">
    <name type="scientific">Lebetimonas natsushimae</name>
    <dbReference type="NCBI Taxonomy" id="1936991"/>
    <lineage>
        <taxon>Bacteria</taxon>
        <taxon>Pseudomonadati</taxon>
        <taxon>Campylobacterota</taxon>
        <taxon>Epsilonproteobacteria</taxon>
        <taxon>Nautiliales</taxon>
        <taxon>Nautiliaceae</taxon>
        <taxon>Lebetimonas</taxon>
    </lineage>
</organism>
<dbReference type="Proteomes" id="UP000217944">
    <property type="component" value="Unassembled WGS sequence"/>
</dbReference>
<dbReference type="EMBL" id="BDME01000001">
    <property type="protein sequence ID" value="GAX86807.1"/>
    <property type="molecule type" value="Genomic_DNA"/>
</dbReference>
<evidence type="ECO:0000256" key="1">
    <source>
        <dbReference type="ARBA" id="ARBA00022676"/>
    </source>
</evidence>
<dbReference type="Gene3D" id="3.40.50.2000">
    <property type="entry name" value="Glycogen Phosphorylase B"/>
    <property type="match status" value="2"/>
</dbReference>
<dbReference type="PANTHER" id="PTHR30160:SF7">
    <property type="entry name" value="ADP-HEPTOSE--LPS HEPTOSYLTRANSFERASE 2"/>
    <property type="match status" value="1"/>
</dbReference>
<dbReference type="AlphaFoldDB" id="A0A292Y9U7"/>
<dbReference type="PANTHER" id="PTHR30160">
    <property type="entry name" value="TETRAACYLDISACCHARIDE 4'-KINASE-RELATED"/>
    <property type="match status" value="1"/>
</dbReference>
<accession>A0A292Y9U7</accession>
<keyword evidence="4" id="KW-1185">Reference proteome</keyword>
<dbReference type="Pfam" id="PF01075">
    <property type="entry name" value="Glyco_transf_9"/>
    <property type="match status" value="1"/>
</dbReference>
<protein>
    <submittedName>
        <fullName evidence="3">Glycosyl transferase, family 9</fullName>
    </submittedName>
</protein>
<dbReference type="GO" id="GO:0005829">
    <property type="term" value="C:cytosol"/>
    <property type="evidence" value="ECO:0007669"/>
    <property type="project" value="TreeGrafter"/>
</dbReference>
<name>A0A292Y9U7_9BACT</name>
<gene>
    <name evidence="3" type="ORF">LNAT_P0102</name>
</gene>
<comment type="caution">
    <text evidence="3">The sequence shown here is derived from an EMBL/GenBank/DDBJ whole genome shotgun (WGS) entry which is preliminary data.</text>
</comment>
<dbReference type="GO" id="GO:0008713">
    <property type="term" value="F:ADP-heptose-lipopolysaccharide heptosyltransferase activity"/>
    <property type="evidence" value="ECO:0007669"/>
    <property type="project" value="TreeGrafter"/>
</dbReference>
<evidence type="ECO:0000313" key="4">
    <source>
        <dbReference type="Proteomes" id="UP000217944"/>
    </source>
</evidence>
<dbReference type="RefSeq" id="WP_096257975.1">
    <property type="nucleotide sequence ID" value="NZ_BDME01000001.1"/>
</dbReference>
<dbReference type="SUPFAM" id="SSF53756">
    <property type="entry name" value="UDP-Glycosyltransferase/glycogen phosphorylase"/>
    <property type="match status" value="1"/>
</dbReference>
<dbReference type="OrthoDB" id="9760688at2"/>
<proteinExistence type="predicted"/>
<evidence type="ECO:0000256" key="2">
    <source>
        <dbReference type="ARBA" id="ARBA00022679"/>
    </source>
</evidence>
<dbReference type="GO" id="GO:0009244">
    <property type="term" value="P:lipopolysaccharide core region biosynthetic process"/>
    <property type="evidence" value="ECO:0007669"/>
    <property type="project" value="TreeGrafter"/>
</dbReference>
<keyword evidence="1" id="KW-0328">Glycosyltransferase</keyword>
<reference evidence="3 4" key="1">
    <citation type="journal article" date="2017" name="Syst. Appl. Microbiol.">
        <title>Lebetimonas natsushimae sp. nov., a novel strictly anaerobic, moderately thermophilic chemoautotroph isolated from a deep-sea hydrothermal vent polychaete nest in the Mid-Okinawa Trough.</title>
        <authorList>
            <person name="Nagata R."/>
            <person name="Takaki Y."/>
            <person name="Tame A."/>
            <person name="Nunoura T."/>
            <person name="Muto H."/>
            <person name="Mino S."/>
            <person name="Sawayama S."/>
            <person name="Takai K."/>
            <person name="Nakagawa S."/>
        </authorList>
    </citation>
    <scope>NUCLEOTIDE SEQUENCE [LARGE SCALE GENOMIC DNA]</scope>
    <source>
        <strain evidence="3 4">HS1857</strain>
    </source>
</reference>